<dbReference type="Proteomes" id="UP000813461">
    <property type="component" value="Unassembled WGS sequence"/>
</dbReference>
<dbReference type="InterPro" id="IPR001128">
    <property type="entry name" value="Cyt_P450"/>
</dbReference>
<gene>
    <name evidence="11" type="ORF">FB567DRAFT_614947</name>
</gene>
<evidence type="ECO:0000256" key="5">
    <source>
        <dbReference type="ARBA" id="ARBA00023002"/>
    </source>
</evidence>
<dbReference type="OrthoDB" id="1844152at2759"/>
<dbReference type="SUPFAM" id="SSF48264">
    <property type="entry name" value="Cytochrome P450"/>
    <property type="match status" value="1"/>
</dbReference>
<reference evidence="11" key="1">
    <citation type="journal article" date="2021" name="Nat. Commun.">
        <title>Genetic determinants of endophytism in the Arabidopsis root mycobiome.</title>
        <authorList>
            <person name="Mesny F."/>
            <person name="Miyauchi S."/>
            <person name="Thiergart T."/>
            <person name="Pickel B."/>
            <person name="Atanasova L."/>
            <person name="Karlsson M."/>
            <person name="Huettel B."/>
            <person name="Barry K.W."/>
            <person name="Haridas S."/>
            <person name="Chen C."/>
            <person name="Bauer D."/>
            <person name="Andreopoulos W."/>
            <person name="Pangilinan J."/>
            <person name="LaButti K."/>
            <person name="Riley R."/>
            <person name="Lipzen A."/>
            <person name="Clum A."/>
            <person name="Drula E."/>
            <person name="Henrissat B."/>
            <person name="Kohler A."/>
            <person name="Grigoriev I.V."/>
            <person name="Martin F.M."/>
            <person name="Hacquard S."/>
        </authorList>
    </citation>
    <scope>NUCLEOTIDE SEQUENCE</scope>
    <source>
        <strain evidence="11">MPI-SDFR-AT-0120</strain>
    </source>
</reference>
<dbReference type="GO" id="GO:0016705">
    <property type="term" value="F:oxidoreductase activity, acting on paired donors, with incorporation or reduction of molecular oxygen"/>
    <property type="evidence" value="ECO:0007669"/>
    <property type="project" value="InterPro"/>
</dbReference>
<keyword evidence="7 9" id="KW-0503">Monooxygenase</keyword>
<comment type="similarity">
    <text evidence="2 9">Belongs to the cytochrome P450 family.</text>
</comment>
<dbReference type="GO" id="GO:0004497">
    <property type="term" value="F:monooxygenase activity"/>
    <property type="evidence" value="ECO:0007669"/>
    <property type="project" value="UniProtKB-KW"/>
</dbReference>
<dbReference type="AlphaFoldDB" id="A0A8K0VRN0"/>
<dbReference type="PANTHER" id="PTHR46206">
    <property type="entry name" value="CYTOCHROME P450"/>
    <property type="match status" value="1"/>
</dbReference>
<evidence type="ECO:0000256" key="10">
    <source>
        <dbReference type="SAM" id="Phobius"/>
    </source>
</evidence>
<feature type="transmembrane region" description="Helical" evidence="10">
    <location>
        <begin position="20"/>
        <end position="44"/>
    </location>
</feature>
<evidence type="ECO:0000256" key="1">
    <source>
        <dbReference type="ARBA" id="ARBA00001971"/>
    </source>
</evidence>
<dbReference type="EMBL" id="JAGMVJ010000030">
    <property type="protein sequence ID" value="KAH7069376.1"/>
    <property type="molecule type" value="Genomic_DNA"/>
</dbReference>
<evidence type="ECO:0000256" key="7">
    <source>
        <dbReference type="ARBA" id="ARBA00023033"/>
    </source>
</evidence>
<dbReference type="GO" id="GO:0020037">
    <property type="term" value="F:heme binding"/>
    <property type="evidence" value="ECO:0007669"/>
    <property type="project" value="InterPro"/>
</dbReference>
<evidence type="ECO:0000256" key="4">
    <source>
        <dbReference type="ARBA" id="ARBA00022723"/>
    </source>
</evidence>
<feature type="binding site" description="axial binding residue" evidence="8">
    <location>
        <position position="463"/>
    </location>
    <ligand>
        <name>heme</name>
        <dbReference type="ChEBI" id="CHEBI:30413"/>
    </ligand>
    <ligandPart>
        <name>Fe</name>
        <dbReference type="ChEBI" id="CHEBI:18248"/>
    </ligandPart>
</feature>
<keyword evidence="12" id="KW-1185">Reference proteome</keyword>
<dbReference type="InterPro" id="IPR036396">
    <property type="entry name" value="Cyt_P450_sf"/>
</dbReference>
<dbReference type="GO" id="GO:0005506">
    <property type="term" value="F:iron ion binding"/>
    <property type="evidence" value="ECO:0007669"/>
    <property type="project" value="InterPro"/>
</dbReference>
<name>A0A8K0VRN0_9PLEO</name>
<keyword evidence="10" id="KW-0812">Transmembrane</keyword>
<keyword evidence="4 8" id="KW-0479">Metal-binding</keyword>
<keyword evidence="10" id="KW-1133">Transmembrane helix</keyword>
<dbReference type="InterPro" id="IPR017972">
    <property type="entry name" value="Cyt_P450_CS"/>
</dbReference>
<dbReference type="PROSITE" id="PS00086">
    <property type="entry name" value="CYTOCHROME_P450"/>
    <property type="match status" value="1"/>
</dbReference>
<dbReference type="PRINTS" id="PR00463">
    <property type="entry name" value="EP450I"/>
</dbReference>
<evidence type="ECO:0000256" key="9">
    <source>
        <dbReference type="RuleBase" id="RU000461"/>
    </source>
</evidence>
<keyword evidence="3 8" id="KW-0349">Heme</keyword>
<keyword evidence="10" id="KW-0472">Membrane</keyword>
<proteinExistence type="inferred from homology"/>
<accession>A0A8K0VRN0</accession>
<evidence type="ECO:0000313" key="12">
    <source>
        <dbReference type="Proteomes" id="UP000813461"/>
    </source>
</evidence>
<dbReference type="PANTHER" id="PTHR46206:SF2">
    <property type="entry name" value="CYTOCHROME P450 MONOOXYGENASE AUSG-RELATED"/>
    <property type="match status" value="1"/>
</dbReference>
<dbReference type="CDD" id="cd11041">
    <property type="entry name" value="CYP503A1-like"/>
    <property type="match status" value="1"/>
</dbReference>
<organism evidence="11 12">
    <name type="scientific">Paraphoma chrysanthemicola</name>
    <dbReference type="NCBI Taxonomy" id="798071"/>
    <lineage>
        <taxon>Eukaryota</taxon>
        <taxon>Fungi</taxon>
        <taxon>Dikarya</taxon>
        <taxon>Ascomycota</taxon>
        <taxon>Pezizomycotina</taxon>
        <taxon>Dothideomycetes</taxon>
        <taxon>Pleosporomycetidae</taxon>
        <taxon>Pleosporales</taxon>
        <taxon>Pleosporineae</taxon>
        <taxon>Phaeosphaeriaceae</taxon>
        <taxon>Paraphoma</taxon>
    </lineage>
</organism>
<dbReference type="InterPro" id="IPR002401">
    <property type="entry name" value="Cyt_P450_E_grp-I"/>
</dbReference>
<dbReference type="Pfam" id="PF00067">
    <property type="entry name" value="p450"/>
    <property type="match status" value="1"/>
</dbReference>
<keyword evidence="5 9" id="KW-0560">Oxidoreductase</keyword>
<evidence type="ECO:0000256" key="3">
    <source>
        <dbReference type="ARBA" id="ARBA00022617"/>
    </source>
</evidence>
<protein>
    <submittedName>
        <fullName evidence="11">Cytochrome P450 monooxygenase-like protein</fullName>
    </submittedName>
</protein>
<comment type="cofactor">
    <cofactor evidence="1 8">
        <name>heme</name>
        <dbReference type="ChEBI" id="CHEBI:30413"/>
    </cofactor>
</comment>
<keyword evidence="6 8" id="KW-0408">Iron</keyword>
<evidence type="ECO:0000256" key="6">
    <source>
        <dbReference type="ARBA" id="ARBA00023004"/>
    </source>
</evidence>
<evidence type="ECO:0000313" key="11">
    <source>
        <dbReference type="EMBL" id="KAH7069376.1"/>
    </source>
</evidence>
<dbReference type="Gene3D" id="1.10.630.10">
    <property type="entry name" value="Cytochrome P450"/>
    <property type="match status" value="1"/>
</dbReference>
<sequence length="529" mass="59763">MTEPKPSLTSLSESPSLDIMALSMPLITTVSLAVVALISLIIIINSSKSKIPLANPPDRFQTVFSRRVEFITHGLKIIDNARKRYGKQPYRLITDVGEIIVLPPSYAQTIRNDKALHFGTTFTQDFHGHLTGYEPFGILSDKRNLAQQVIKKQLTKHLNFTSKPLSNETTFALDVVFGDSSEWKETNISHDVHNVVARLSSKVFLGDKLCRDETWLKLSNEYVQTAVESTKRFLAWPEYLKFIIPWVSKDAKLALRQLNGIRAILNPIVKEREVMKAEARKMGKPVPIFEDTLEWLQAESKGAAYDPAVYQMLLTVAAIHTTSDLLSQIMMRLGNEPRLIDDLRAEIISVLGAEGFSKASIANLKLMDSALKETQRIKPLQMLAMERVAEKTIDLPGGLTINKGDRLAVDTYSMLDPEVYPNPEKYDIYRYLRMRESTDNATKALFVTTSPENLTFGHGYHACPGRFFAALEIKIALCHLLIKYDWELLPGSNLEPFVQSGDQTGLDPSNMMRFRRRKEEIDLDSLSFI</sequence>
<evidence type="ECO:0000256" key="2">
    <source>
        <dbReference type="ARBA" id="ARBA00010617"/>
    </source>
</evidence>
<comment type="caution">
    <text evidence="11">The sequence shown here is derived from an EMBL/GenBank/DDBJ whole genome shotgun (WGS) entry which is preliminary data.</text>
</comment>
<evidence type="ECO:0000256" key="8">
    <source>
        <dbReference type="PIRSR" id="PIRSR602401-1"/>
    </source>
</evidence>